<feature type="region of interest" description="Disordered" evidence="1">
    <location>
        <begin position="283"/>
        <end position="318"/>
    </location>
</feature>
<evidence type="ECO:0000313" key="3">
    <source>
        <dbReference type="Proteomes" id="UP001151699"/>
    </source>
</evidence>
<gene>
    <name evidence="2" type="ORF">Bhyg_04652</name>
</gene>
<feature type="region of interest" description="Disordered" evidence="1">
    <location>
        <begin position="247"/>
        <end position="266"/>
    </location>
</feature>
<sequence>MPSNLLPSNINDLFASFPELTTRKPTFSDADDVAFLAGLRQIAQLDQPKQGAAQQDPDFANKIIQLAINRTGKSTSSNKLPLNDQPLGNNVVHPNSIKSEPSAAKPSLSKAEIDRGKQDIETVNSDLKLLSTLLGRPISANDLPQLTQQFGGGGSSEAPKRRYPSSTSTTTTTTAQPAIIKEVELLQSLLRSPTKDIKSQVGSDEFYGNTDEAILATILKQKGIGPSHNNLPIEQLLGQNNNYYQTTRTTTTTRRPRPPPRQSRPILDGLSWLWRTWQDTAPGPQASKLKAQTPREVASSPIKSQQLYDDGTDGDTYT</sequence>
<keyword evidence="3" id="KW-1185">Reference proteome</keyword>
<accession>A0A9Q0S8N2</accession>
<comment type="caution">
    <text evidence="2">The sequence shown here is derived from an EMBL/GenBank/DDBJ whole genome shotgun (WGS) entry which is preliminary data.</text>
</comment>
<feature type="compositionally biased region" description="Low complexity" evidence="1">
    <location>
        <begin position="165"/>
        <end position="174"/>
    </location>
</feature>
<dbReference type="OrthoDB" id="7701360at2759"/>
<dbReference type="Proteomes" id="UP001151699">
    <property type="component" value="Chromosome A"/>
</dbReference>
<dbReference type="EMBL" id="WJQU01000001">
    <property type="protein sequence ID" value="KAJ6649417.1"/>
    <property type="molecule type" value="Genomic_DNA"/>
</dbReference>
<feature type="region of interest" description="Disordered" evidence="1">
    <location>
        <begin position="143"/>
        <end position="174"/>
    </location>
</feature>
<feature type="compositionally biased region" description="Polar residues" evidence="1">
    <location>
        <begin position="73"/>
        <end position="99"/>
    </location>
</feature>
<name>A0A9Q0S8N2_9DIPT</name>
<evidence type="ECO:0000256" key="1">
    <source>
        <dbReference type="SAM" id="MobiDB-lite"/>
    </source>
</evidence>
<organism evidence="2 3">
    <name type="scientific">Pseudolycoriella hygida</name>
    <dbReference type="NCBI Taxonomy" id="35572"/>
    <lineage>
        <taxon>Eukaryota</taxon>
        <taxon>Metazoa</taxon>
        <taxon>Ecdysozoa</taxon>
        <taxon>Arthropoda</taxon>
        <taxon>Hexapoda</taxon>
        <taxon>Insecta</taxon>
        <taxon>Pterygota</taxon>
        <taxon>Neoptera</taxon>
        <taxon>Endopterygota</taxon>
        <taxon>Diptera</taxon>
        <taxon>Nematocera</taxon>
        <taxon>Sciaroidea</taxon>
        <taxon>Sciaridae</taxon>
        <taxon>Pseudolycoriella</taxon>
    </lineage>
</organism>
<dbReference type="AlphaFoldDB" id="A0A9Q0S8N2"/>
<evidence type="ECO:0000313" key="2">
    <source>
        <dbReference type="EMBL" id="KAJ6649417.1"/>
    </source>
</evidence>
<feature type="region of interest" description="Disordered" evidence="1">
    <location>
        <begin position="73"/>
        <end position="116"/>
    </location>
</feature>
<proteinExistence type="predicted"/>
<protein>
    <submittedName>
        <fullName evidence="2">Uncharacterized protein</fullName>
    </submittedName>
</protein>
<reference evidence="2" key="1">
    <citation type="submission" date="2022-07" db="EMBL/GenBank/DDBJ databases">
        <authorList>
            <person name="Trinca V."/>
            <person name="Uliana J.V.C."/>
            <person name="Torres T.T."/>
            <person name="Ward R.J."/>
            <person name="Monesi N."/>
        </authorList>
    </citation>
    <scope>NUCLEOTIDE SEQUENCE</scope>
    <source>
        <strain evidence="2">HSMRA1968</strain>
        <tissue evidence="2">Whole embryos</tissue>
    </source>
</reference>